<dbReference type="AlphaFoldDB" id="A0A382K585"/>
<feature type="non-terminal residue" evidence="1">
    <location>
        <position position="1"/>
    </location>
</feature>
<accession>A0A382K585</accession>
<protein>
    <submittedName>
        <fullName evidence="1">Uncharacterized protein</fullName>
    </submittedName>
</protein>
<sequence length="136" mass="15822">VKNNNNKMNSNYKVVEVYLSYGENSISKIDIIKSEFGVDDVVKGVFRDLDIKEFKDDDDLYYGIYSIDEKKDIGVIGYGDESIILVLGEKNDWYNKVDEFNVSSDIEKEIDFSNGLYDEEDWDNWVELIESVCEKK</sequence>
<dbReference type="EMBL" id="UINC01078336">
    <property type="protein sequence ID" value="SVC19319.1"/>
    <property type="molecule type" value="Genomic_DNA"/>
</dbReference>
<name>A0A382K585_9ZZZZ</name>
<evidence type="ECO:0000313" key="1">
    <source>
        <dbReference type="EMBL" id="SVC19319.1"/>
    </source>
</evidence>
<proteinExistence type="predicted"/>
<gene>
    <name evidence="1" type="ORF">METZ01_LOCUS272173</name>
</gene>
<reference evidence="1" key="1">
    <citation type="submission" date="2018-05" db="EMBL/GenBank/DDBJ databases">
        <authorList>
            <person name="Lanie J.A."/>
            <person name="Ng W.-L."/>
            <person name="Kazmierczak K.M."/>
            <person name="Andrzejewski T.M."/>
            <person name="Davidsen T.M."/>
            <person name="Wayne K.J."/>
            <person name="Tettelin H."/>
            <person name="Glass J.I."/>
            <person name="Rusch D."/>
            <person name="Podicherti R."/>
            <person name="Tsui H.-C.T."/>
            <person name="Winkler M.E."/>
        </authorList>
    </citation>
    <scope>NUCLEOTIDE SEQUENCE</scope>
</reference>
<organism evidence="1">
    <name type="scientific">marine metagenome</name>
    <dbReference type="NCBI Taxonomy" id="408172"/>
    <lineage>
        <taxon>unclassified sequences</taxon>
        <taxon>metagenomes</taxon>
        <taxon>ecological metagenomes</taxon>
    </lineage>
</organism>